<gene>
    <name evidence="2" type="ORF">DSCW_33550</name>
</gene>
<protein>
    <recommendedName>
        <fullName evidence="1">UspA domain-containing protein</fullName>
    </recommendedName>
</protein>
<reference evidence="2 3" key="1">
    <citation type="submission" date="2019-11" db="EMBL/GenBank/DDBJ databases">
        <title>Comparative genomics of hydrocarbon-degrading Desulfosarcina strains.</title>
        <authorList>
            <person name="Watanabe M."/>
            <person name="Kojima H."/>
            <person name="Fukui M."/>
        </authorList>
    </citation>
    <scope>NUCLEOTIDE SEQUENCE [LARGE SCALE GENOMIC DNA]</scope>
    <source>
        <strain evidence="2 3">PP31</strain>
    </source>
</reference>
<accession>A0A5K7Z4L0</accession>
<organism evidence="2 3">
    <name type="scientific">Desulfosarcina widdelii</name>
    <dbReference type="NCBI Taxonomy" id="947919"/>
    <lineage>
        <taxon>Bacteria</taxon>
        <taxon>Pseudomonadati</taxon>
        <taxon>Thermodesulfobacteriota</taxon>
        <taxon>Desulfobacteria</taxon>
        <taxon>Desulfobacterales</taxon>
        <taxon>Desulfosarcinaceae</taxon>
        <taxon>Desulfosarcina</taxon>
    </lineage>
</organism>
<dbReference type="InterPro" id="IPR006016">
    <property type="entry name" value="UspA"/>
</dbReference>
<dbReference type="Pfam" id="PF00582">
    <property type="entry name" value="Usp"/>
    <property type="match status" value="1"/>
</dbReference>
<dbReference type="Proteomes" id="UP000427769">
    <property type="component" value="Chromosome"/>
</dbReference>
<sequence length="50" mass="5466">MLPKISIKKILHATDLSDNARHAFAYAVSLAEMVNARIALLHVLPQESAP</sequence>
<dbReference type="SUPFAM" id="SSF52402">
    <property type="entry name" value="Adenine nucleotide alpha hydrolases-like"/>
    <property type="match status" value="1"/>
</dbReference>
<name>A0A5K7Z4L0_9BACT</name>
<evidence type="ECO:0000313" key="3">
    <source>
        <dbReference type="Proteomes" id="UP000427769"/>
    </source>
</evidence>
<evidence type="ECO:0000313" key="2">
    <source>
        <dbReference type="EMBL" id="BBO75938.1"/>
    </source>
</evidence>
<dbReference type="AlphaFoldDB" id="A0A5K7Z4L0"/>
<evidence type="ECO:0000259" key="1">
    <source>
        <dbReference type="Pfam" id="PF00582"/>
    </source>
</evidence>
<dbReference type="InterPro" id="IPR014729">
    <property type="entry name" value="Rossmann-like_a/b/a_fold"/>
</dbReference>
<keyword evidence="3" id="KW-1185">Reference proteome</keyword>
<proteinExistence type="predicted"/>
<feature type="domain" description="UspA" evidence="1">
    <location>
        <begin position="7"/>
        <end position="48"/>
    </location>
</feature>
<dbReference type="Gene3D" id="3.40.50.620">
    <property type="entry name" value="HUPs"/>
    <property type="match status" value="1"/>
</dbReference>
<dbReference type="EMBL" id="AP021875">
    <property type="protein sequence ID" value="BBO75938.1"/>
    <property type="molecule type" value="Genomic_DNA"/>
</dbReference>
<dbReference type="OrthoDB" id="9788959at2"/>
<dbReference type="KEGG" id="dwd:DSCW_33550"/>